<dbReference type="EC" id="2.7.2.-" evidence="10"/>
<dbReference type="HAMAP" id="MF_00980">
    <property type="entry name" value="RcsD"/>
    <property type="match status" value="1"/>
</dbReference>
<organism evidence="14 15">
    <name type="scientific">Brenneria corticis</name>
    <dbReference type="NCBI Taxonomy" id="2173106"/>
    <lineage>
        <taxon>Bacteria</taxon>
        <taxon>Pseudomonadati</taxon>
        <taxon>Pseudomonadota</taxon>
        <taxon>Gammaproteobacteria</taxon>
        <taxon>Enterobacterales</taxon>
        <taxon>Pectobacteriaceae</taxon>
        <taxon>Brenneria</taxon>
    </lineage>
</organism>
<proteinExistence type="inferred from homology"/>
<keyword evidence="15" id="KW-1185">Reference proteome</keyword>
<dbReference type="GO" id="GO:0009927">
    <property type="term" value="F:histidine phosphotransfer kinase activity"/>
    <property type="evidence" value="ECO:0007669"/>
    <property type="project" value="InterPro"/>
</dbReference>
<dbReference type="PROSITE" id="PS50894">
    <property type="entry name" value="HPT"/>
    <property type="match status" value="1"/>
</dbReference>
<comment type="subunit">
    <text evidence="10">Interacts with RcsC and RcsB.</text>
</comment>
<keyword evidence="3 10" id="KW-0597">Phosphoprotein</keyword>
<dbReference type="InterPro" id="IPR032306">
    <property type="entry name" value="RcsD_ABL"/>
</dbReference>
<dbReference type="Pfam" id="PF02518">
    <property type="entry name" value="HATPase_c"/>
    <property type="match status" value="1"/>
</dbReference>
<sequence>MPAIIMRYFALFIVLLLLLTGTFGYNYLSSWLTEKKYALTDIAQGIQKRIDTYRFFTYQIYGNLNGDDPASDDNINAINLMPNVFYVAKSGQVTDALIFGQHDQSTLNAVYRISNYLDILWGAENDVYSMYYLNGIDNSLTMISTQTLKDISSQFRGSYISAIAEARRTEMLQQANVLDERESFSPIRKLRFYNDYYFTLRTTFNQPGHLATILAFDLPINDLIPANMPRENFVLRQDAPTAYDANSGNEDSAQVQLNGSLLEISALLVNAPVKIVFQIPVKVLAVDMLHNNIWLLLLTLVLLILTLAGFYLFRQKYAHPGEDLSQLLSKRLDIYHETLSRIPLGVLIYDFSSNKVIVQNALAENLLPHLSLQKITNMADEHQGVVQVTVNNEMYEIRQFRSQYSADYCLFLLREQDKEILVNKKLQLAQREYEKNVQARKHLFRNLLNEFKRPLLSLRQNILSLRRGDDIAERQQIVRQLLTDAGNAIDLLENIALQEKLETQEWQLAHESFSPLTMVDGLLLELLPKINQKGLSLFNHYKLDINQTCLGDSELLRKIVSLLLNYAITNTDYGKITLSIDHDNNAPEKLMIQISDTGAGIPGIEQDNLNYPFLHPASADRFSQNSGLTLFLCNQLCNRLGGKLHVHSKTGLGTHYTLTVKLEPEALPAEEEKLLDGINVLLDITSNEVQHIVGHLLTGWGANYLLVDDRQVNQQADLCITDDAQRSADYCILLSGDDTAVVTLGPHRLRVNYNISQLLLEALLKLIEQQLETPADTPPSEESHDAAFYARQLASSDYFSLFVETVPDDLKRLYTEAQEADFLSLAQTAHRLKGVFAMLNLHPGKQLCEQLEQHITAHDSVQIENNLHEIGGFVSALLQQGSQHMSNQNDE</sequence>
<evidence type="ECO:0000256" key="9">
    <source>
        <dbReference type="ARBA" id="ARBA00023136"/>
    </source>
</evidence>
<dbReference type="InterPro" id="IPR036890">
    <property type="entry name" value="HATPase_C_sf"/>
</dbReference>
<feature type="modified residue" description="Phosphohistidine" evidence="10 11">
    <location>
        <position position="830"/>
    </location>
</feature>
<keyword evidence="10" id="KW-0418">Kinase</keyword>
<evidence type="ECO:0000256" key="4">
    <source>
        <dbReference type="ARBA" id="ARBA00022692"/>
    </source>
</evidence>
<dbReference type="GO" id="GO:0016774">
    <property type="term" value="F:phosphotransferase activity, carboxyl group as acceptor"/>
    <property type="evidence" value="ECO:0007669"/>
    <property type="project" value="UniProtKB-UniRule"/>
</dbReference>
<keyword evidence="8 10" id="KW-0902">Two-component regulatory system</keyword>
<keyword evidence="6 10" id="KW-0067">ATP-binding</keyword>
<keyword evidence="9 10" id="KW-0472">Membrane</keyword>
<keyword evidence="4 10" id="KW-0812">Transmembrane</keyword>
<dbReference type="InterPro" id="IPR005467">
    <property type="entry name" value="His_kinase_dom"/>
</dbReference>
<feature type="domain" description="Histidine kinase" evidence="12">
    <location>
        <begin position="446"/>
        <end position="664"/>
    </location>
</feature>
<dbReference type="PANTHER" id="PTHR45339">
    <property type="entry name" value="HYBRID SIGNAL TRANSDUCTION HISTIDINE KINASE J"/>
    <property type="match status" value="1"/>
</dbReference>
<dbReference type="SUPFAM" id="SSF47226">
    <property type="entry name" value="Histidine-containing phosphotransfer domain, HPT domain"/>
    <property type="match status" value="1"/>
</dbReference>
<dbReference type="SMART" id="SM00387">
    <property type="entry name" value="HATPase_c"/>
    <property type="match status" value="1"/>
</dbReference>
<evidence type="ECO:0000256" key="10">
    <source>
        <dbReference type="HAMAP-Rule" id="MF_00980"/>
    </source>
</evidence>
<name>A0A2U1U902_9GAMM</name>
<dbReference type="Pfam" id="PF16359">
    <property type="entry name" value="RcsD_ABL"/>
    <property type="match status" value="1"/>
</dbReference>
<reference evidence="14 15" key="1">
    <citation type="submission" date="2018-04" db="EMBL/GenBank/DDBJ databases">
        <title>Brenneria corticis sp.nov.</title>
        <authorList>
            <person name="Li Y."/>
        </authorList>
    </citation>
    <scope>NUCLEOTIDE SEQUENCE [LARGE SCALE GENOMIC DNA]</scope>
    <source>
        <strain evidence="14 15">CFCC 11842</strain>
    </source>
</reference>
<dbReference type="NCBIfam" id="NF007907">
    <property type="entry name" value="PRK10618.1"/>
    <property type="match status" value="1"/>
</dbReference>
<dbReference type="Gene3D" id="3.40.50.11620">
    <property type="entry name" value="Phosphotransferase RcsD, RcsD-ABL domain"/>
    <property type="match status" value="1"/>
</dbReference>
<dbReference type="CDD" id="cd00088">
    <property type="entry name" value="HPT"/>
    <property type="match status" value="1"/>
</dbReference>
<evidence type="ECO:0000256" key="11">
    <source>
        <dbReference type="PROSITE-ProRule" id="PRU00110"/>
    </source>
</evidence>
<dbReference type="GO" id="GO:0005886">
    <property type="term" value="C:plasma membrane"/>
    <property type="evidence" value="ECO:0007669"/>
    <property type="project" value="UniProtKB-SubCell"/>
</dbReference>
<evidence type="ECO:0000256" key="6">
    <source>
        <dbReference type="ARBA" id="ARBA00022840"/>
    </source>
</evidence>
<evidence type="ECO:0000259" key="12">
    <source>
        <dbReference type="PROSITE" id="PS50109"/>
    </source>
</evidence>
<keyword evidence="7 10" id="KW-1133">Transmembrane helix</keyword>
<dbReference type="Gene3D" id="3.30.565.10">
    <property type="entry name" value="Histidine kinase-like ATPase, C-terminal domain"/>
    <property type="match status" value="1"/>
</dbReference>
<comment type="subcellular location">
    <subcellularLocation>
        <location evidence="10">Cell inner membrane</location>
        <topology evidence="10">Multi-pass membrane protein</topology>
    </subcellularLocation>
    <subcellularLocation>
        <location evidence="1">Cell membrane</location>
        <topology evidence="1">Multi-pass membrane protein</topology>
    </subcellularLocation>
</comment>
<dbReference type="GO" id="GO:0005524">
    <property type="term" value="F:ATP binding"/>
    <property type="evidence" value="ECO:0007669"/>
    <property type="project" value="UniProtKB-UniRule"/>
</dbReference>
<dbReference type="InterPro" id="IPR003594">
    <property type="entry name" value="HATPase_dom"/>
</dbReference>
<dbReference type="Proteomes" id="UP000296159">
    <property type="component" value="Unassembled WGS sequence"/>
</dbReference>
<comment type="similarity">
    <text evidence="10">Belongs to the RcsD family.</text>
</comment>
<evidence type="ECO:0000256" key="1">
    <source>
        <dbReference type="ARBA" id="ARBA00004651"/>
    </source>
</evidence>
<feature type="transmembrane region" description="Helical" evidence="10">
    <location>
        <begin position="293"/>
        <end position="313"/>
    </location>
</feature>
<feature type="domain" description="HPt" evidence="13">
    <location>
        <begin position="791"/>
        <end position="891"/>
    </location>
</feature>
<evidence type="ECO:0000256" key="5">
    <source>
        <dbReference type="ARBA" id="ARBA00022741"/>
    </source>
</evidence>
<comment type="caution">
    <text evidence="14">The sequence shown here is derived from an EMBL/GenBank/DDBJ whole genome shotgun (WGS) entry which is preliminary data.</text>
</comment>
<dbReference type="PANTHER" id="PTHR45339:SF1">
    <property type="entry name" value="HYBRID SIGNAL TRANSDUCTION HISTIDINE KINASE J"/>
    <property type="match status" value="1"/>
</dbReference>
<keyword evidence="2 10" id="KW-1003">Cell membrane</keyword>
<dbReference type="GO" id="GO:0000160">
    <property type="term" value="P:phosphorelay signal transduction system"/>
    <property type="evidence" value="ECO:0007669"/>
    <property type="project" value="UniProtKB-UniRule"/>
</dbReference>
<dbReference type="EMBL" id="QDKH01000005">
    <property type="protein sequence ID" value="PWC18133.1"/>
    <property type="molecule type" value="Genomic_DNA"/>
</dbReference>
<evidence type="ECO:0000256" key="2">
    <source>
        <dbReference type="ARBA" id="ARBA00022475"/>
    </source>
</evidence>
<comment type="function">
    <text evidence="10">Component of the Rcs signaling system, which controls transcription of numerous genes. RcsD is a phosphotransfer intermediate between the sensor kinase RcsC and the response regulator RcsB. It acquires a phosphoryl group from RcsC and transfers it to RcsB.</text>
</comment>
<evidence type="ECO:0000313" key="14">
    <source>
        <dbReference type="EMBL" id="PWC18133.1"/>
    </source>
</evidence>
<dbReference type="InterPro" id="IPR030861">
    <property type="entry name" value="Ptransferase_RcsD"/>
</dbReference>
<keyword evidence="5 10" id="KW-0547">Nucleotide-binding</keyword>
<dbReference type="Gene3D" id="1.20.120.160">
    <property type="entry name" value="HPT domain"/>
    <property type="match status" value="1"/>
</dbReference>
<dbReference type="InterPro" id="IPR008207">
    <property type="entry name" value="Sig_transdc_His_kin_Hpt_dom"/>
</dbReference>
<comment type="PTM">
    <text evidence="10">Phosphorylated by RcsC.</text>
</comment>
<dbReference type="AlphaFoldDB" id="A0A2U1U902"/>
<evidence type="ECO:0000256" key="7">
    <source>
        <dbReference type="ARBA" id="ARBA00022989"/>
    </source>
</evidence>
<evidence type="ECO:0000259" key="13">
    <source>
        <dbReference type="PROSITE" id="PS50894"/>
    </source>
</evidence>
<dbReference type="SUPFAM" id="SSF55874">
    <property type="entry name" value="ATPase domain of HSP90 chaperone/DNA topoisomerase II/histidine kinase"/>
    <property type="match status" value="1"/>
</dbReference>
<dbReference type="InterPro" id="IPR038616">
    <property type="entry name" value="RcsD_ABL_sf"/>
</dbReference>
<comment type="caution">
    <text evidence="10">Lacks conserved residue(s) required for the propagation of feature annotation.</text>
</comment>
<keyword evidence="10" id="KW-0997">Cell inner membrane</keyword>
<keyword evidence="10 14" id="KW-0808">Transferase</keyword>
<accession>A0A2U1U902</accession>
<evidence type="ECO:0000256" key="3">
    <source>
        <dbReference type="ARBA" id="ARBA00022553"/>
    </source>
</evidence>
<dbReference type="PROSITE" id="PS50109">
    <property type="entry name" value="HIS_KIN"/>
    <property type="match status" value="1"/>
</dbReference>
<evidence type="ECO:0000313" key="15">
    <source>
        <dbReference type="Proteomes" id="UP000296159"/>
    </source>
</evidence>
<dbReference type="RefSeq" id="WP_136165299.1">
    <property type="nucleotide sequence ID" value="NZ_KZ819073.1"/>
</dbReference>
<protein>
    <recommendedName>
        <fullName evidence="10">Phosphotransferase RcsD</fullName>
        <ecNumber evidence="10">2.7.2.-</ecNumber>
    </recommendedName>
    <alternativeName>
        <fullName evidence="10">Phosphotransfer intermediate RcsD</fullName>
    </alternativeName>
</protein>
<evidence type="ECO:0000256" key="8">
    <source>
        <dbReference type="ARBA" id="ARBA00023012"/>
    </source>
</evidence>
<dbReference type="InterPro" id="IPR036641">
    <property type="entry name" value="HPT_dom_sf"/>
</dbReference>
<dbReference type="Pfam" id="PF01627">
    <property type="entry name" value="Hpt"/>
    <property type="match status" value="1"/>
</dbReference>
<gene>
    <name evidence="10" type="primary">rcsD</name>
    <name evidence="14" type="ORF">DDT56_04475</name>
</gene>